<dbReference type="Gene3D" id="3.40.50.1700">
    <property type="entry name" value="Glycoside hydrolase family 3 C-terminal domain"/>
    <property type="match status" value="1"/>
</dbReference>
<evidence type="ECO:0000256" key="1">
    <source>
        <dbReference type="ARBA" id="ARBA00022801"/>
    </source>
</evidence>
<keyword evidence="1" id="KW-0378">Hydrolase</keyword>
<gene>
    <name evidence="2" type="ORF">H9964_03975</name>
</gene>
<dbReference type="GO" id="GO:0004553">
    <property type="term" value="F:hydrolase activity, hydrolyzing O-glycosyl compounds"/>
    <property type="evidence" value="ECO:0007669"/>
    <property type="project" value="InterPro"/>
</dbReference>
<dbReference type="AlphaFoldDB" id="A0A9D2G3W4"/>
<dbReference type="Proteomes" id="UP000824102">
    <property type="component" value="Unassembled WGS sequence"/>
</dbReference>
<organism evidence="2 3">
    <name type="scientific">Candidatus Gallimonas intestinavium</name>
    <dbReference type="NCBI Taxonomy" id="2838603"/>
    <lineage>
        <taxon>Bacteria</taxon>
        <taxon>Bacillati</taxon>
        <taxon>Bacillota</taxon>
        <taxon>Clostridia</taxon>
        <taxon>Candidatus Gallimonas</taxon>
    </lineage>
</organism>
<comment type="caution">
    <text evidence="2">The sequence shown here is derived from an EMBL/GenBank/DDBJ whole genome shotgun (WGS) entry which is preliminary data.</text>
</comment>
<sequence>MPRFFSFLATNYDPANVDQGMFSMFAAVPHSVPLVCSSEVDLRYGTATVDGKPVSKGKCIKFDFSPLPFYFVPVGEVAREFGKTYTVKLSGFRNKKGKKFAPCTFRLVTETRGTDDGKHKEDEAAAKEVSDEGIVLLKNDGTLPLAVGERVALLGAYQDFRLSAVGAALIKPRWQLTFKEALERAGFSVEEGAQTALYVLSRRSGENQDNKPIAGEYYLTEGEKEELVEAV</sequence>
<dbReference type="EMBL" id="DXBB01000059">
    <property type="protein sequence ID" value="HIZ72718.1"/>
    <property type="molecule type" value="Genomic_DNA"/>
</dbReference>
<reference evidence="2" key="1">
    <citation type="journal article" date="2021" name="PeerJ">
        <title>Extensive microbial diversity within the chicken gut microbiome revealed by metagenomics and culture.</title>
        <authorList>
            <person name="Gilroy R."/>
            <person name="Ravi A."/>
            <person name="Getino M."/>
            <person name="Pursley I."/>
            <person name="Horton D.L."/>
            <person name="Alikhan N.F."/>
            <person name="Baker D."/>
            <person name="Gharbi K."/>
            <person name="Hall N."/>
            <person name="Watson M."/>
            <person name="Adriaenssens E.M."/>
            <person name="Foster-Nyarko E."/>
            <person name="Jarju S."/>
            <person name="Secka A."/>
            <person name="Antonio M."/>
            <person name="Oren A."/>
            <person name="Chaudhuri R.R."/>
            <person name="La Ragione R."/>
            <person name="Hildebrand F."/>
            <person name="Pallen M.J."/>
        </authorList>
    </citation>
    <scope>NUCLEOTIDE SEQUENCE</scope>
    <source>
        <strain evidence="2">ChiW7-2402</strain>
    </source>
</reference>
<evidence type="ECO:0000313" key="3">
    <source>
        <dbReference type="Proteomes" id="UP000824102"/>
    </source>
</evidence>
<name>A0A9D2G3W4_9FIRM</name>
<reference evidence="2" key="2">
    <citation type="submission" date="2021-04" db="EMBL/GenBank/DDBJ databases">
        <authorList>
            <person name="Gilroy R."/>
        </authorList>
    </citation>
    <scope>NUCLEOTIDE SEQUENCE</scope>
    <source>
        <strain evidence="2">ChiW7-2402</strain>
    </source>
</reference>
<dbReference type="InterPro" id="IPR036881">
    <property type="entry name" value="Glyco_hydro_3_C_sf"/>
</dbReference>
<dbReference type="GO" id="GO:0005975">
    <property type="term" value="P:carbohydrate metabolic process"/>
    <property type="evidence" value="ECO:0007669"/>
    <property type="project" value="InterPro"/>
</dbReference>
<accession>A0A9D2G3W4</accession>
<proteinExistence type="predicted"/>
<protein>
    <submittedName>
        <fullName evidence="2">Uncharacterized protein</fullName>
    </submittedName>
</protein>
<evidence type="ECO:0000313" key="2">
    <source>
        <dbReference type="EMBL" id="HIZ72718.1"/>
    </source>
</evidence>